<dbReference type="InterPro" id="IPR010730">
    <property type="entry name" value="HET"/>
</dbReference>
<reference evidence="2 3" key="1">
    <citation type="submission" date="2014-04" db="EMBL/GenBank/DDBJ databases">
        <authorList>
            <consortium name="DOE Joint Genome Institute"/>
            <person name="Kuo A."/>
            <person name="Martino E."/>
            <person name="Perotto S."/>
            <person name="Kohler A."/>
            <person name="Nagy L.G."/>
            <person name="Floudas D."/>
            <person name="Copeland A."/>
            <person name="Barry K.W."/>
            <person name="Cichocki N."/>
            <person name="Veneault-Fourrey C."/>
            <person name="LaButti K."/>
            <person name="Lindquist E.A."/>
            <person name="Lipzen A."/>
            <person name="Lundell T."/>
            <person name="Morin E."/>
            <person name="Murat C."/>
            <person name="Sun H."/>
            <person name="Tunlid A."/>
            <person name="Henrissat B."/>
            <person name="Grigoriev I.V."/>
            <person name="Hibbett D.S."/>
            <person name="Martin F."/>
            <person name="Nordberg H.P."/>
            <person name="Cantor M.N."/>
            <person name="Hua S.X."/>
        </authorList>
    </citation>
    <scope>NUCLEOTIDE SEQUENCE [LARGE SCALE GENOMIC DNA]</scope>
    <source>
        <strain evidence="2 3">Zn</strain>
    </source>
</reference>
<evidence type="ECO:0000259" key="1">
    <source>
        <dbReference type="Pfam" id="PF06985"/>
    </source>
</evidence>
<dbReference type="EMBL" id="KN832898">
    <property type="protein sequence ID" value="KIM93230.1"/>
    <property type="molecule type" value="Genomic_DNA"/>
</dbReference>
<dbReference type="Proteomes" id="UP000054321">
    <property type="component" value="Unassembled WGS sequence"/>
</dbReference>
<dbReference type="InterPro" id="IPR052895">
    <property type="entry name" value="HetReg/Transcr_Mod"/>
</dbReference>
<evidence type="ECO:0000313" key="3">
    <source>
        <dbReference type="Proteomes" id="UP000054321"/>
    </source>
</evidence>
<dbReference type="Pfam" id="PF06985">
    <property type="entry name" value="HET"/>
    <property type="match status" value="1"/>
</dbReference>
<feature type="non-terminal residue" evidence="2">
    <location>
        <position position="70"/>
    </location>
</feature>
<dbReference type="InParanoid" id="A0A0C3GAK9"/>
<sequence length="70" mass="8216">YFKVVVNDTQLHIEPNLAIALRHLRSEVSDLVIWIDAVCINQKDPEEKSWQVGLMRRVYLQAERVLVWLG</sequence>
<accession>A0A0C3GAK9</accession>
<feature type="non-terminal residue" evidence="2">
    <location>
        <position position="1"/>
    </location>
</feature>
<dbReference type="OrthoDB" id="2157530at2759"/>
<dbReference type="PANTHER" id="PTHR24148:SF64">
    <property type="entry name" value="HETEROKARYON INCOMPATIBILITY DOMAIN-CONTAINING PROTEIN"/>
    <property type="match status" value="1"/>
</dbReference>
<dbReference type="STRING" id="913774.A0A0C3GAK9"/>
<dbReference type="PANTHER" id="PTHR24148">
    <property type="entry name" value="ANKYRIN REPEAT DOMAIN-CONTAINING PROTEIN 39 HOMOLOG-RELATED"/>
    <property type="match status" value="1"/>
</dbReference>
<gene>
    <name evidence="2" type="ORF">OIDMADRAFT_93592</name>
</gene>
<keyword evidence="3" id="KW-1185">Reference proteome</keyword>
<evidence type="ECO:0000313" key="2">
    <source>
        <dbReference type="EMBL" id="KIM93230.1"/>
    </source>
</evidence>
<proteinExistence type="predicted"/>
<dbReference type="AlphaFoldDB" id="A0A0C3GAK9"/>
<protein>
    <recommendedName>
        <fullName evidence="1">Heterokaryon incompatibility domain-containing protein</fullName>
    </recommendedName>
</protein>
<organism evidence="2 3">
    <name type="scientific">Oidiodendron maius (strain Zn)</name>
    <dbReference type="NCBI Taxonomy" id="913774"/>
    <lineage>
        <taxon>Eukaryota</taxon>
        <taxon>Fungi</taxon>
        <taxon>Dikarya</taxon>
        <taxon>Ascomycota</taxon>
        <taxon>Pezizomycotina</taxon>
        <taxon>Leotiomycetes</taxon>
        <taxon>Leotiomycetes incertae sedis</taxon>
        <taxon>Myxotrichaceae</taxon>
        <taxon>Oidiodendron</taxon>
    </lineage>
</organism>
<dbReference type="HOGENOM" id="CLU_004184_6_3_1"/>
<reference evidence="3" key="2">
    <citation type="submission" date="2015-01" db="EMBL/GenBank/DDBJ databases">
        <title>Evolutionary Origins and Diversification of the Mycorrhizal Mutualists.</title>
        <authorList>
            <consortium name="DOE Joint Genome Institute"/>
            <consortium name="Mycorrhizal Genomics Consortium"/>
            <person name="Kohler A."/>
            <person name="Kuo A."/>
            <person name="Nagy L.G."/>
            <person name="Floudas D."/>
            <person name="Copeland A."/>
            <person name="Barry K.W."/>
            <person name="Cichocki N."/>
            <person name="Veneault-Fourrey C."/>
            <person name="LaButti K."/>
            <person name="Lindquist E.A."/>
            <person name="Lipzen A."/>
            <person name="Lundell T."/>
            <person name="Morin E."/>
            <person name="Murat C."/>
            <person name="Riley R."/>
            <person name="Ohm R."/>
            <person name="Sun H."/>
            <person name="Tunlid A."/>
            <person name="Henrissat B."/>
            <person name="Grigoriev I.V."/>
            <person name="Hibbett D.S."/>
            <person name="Martin F."/>
        </authorList>
    </citation>
    <scope>NUCLEOTIDE SEQUENCE [LARGE SCALE GENOMIC DNA]</scope>
    <source>
        <strain evidence="3">Zn</strain>
    </source>
</reference>
<name>A0A0C3GAK9_OIDMZ</name>
<feature type="domain" description="Heterokaryon incompatibility" evidence="1">
    <location>
        <begin position="4"/>
        <end position="70"/>
    </location>
</feature>